<feature type="compositionally biased region" description="Polar residues" evidence="5">
    <location>
        <begin position="53"/>
        <end position="73"/>
    </location>
</feature>
<feature type="transmembrane region" description="Helical" evidence="6">
    <location>
        <begin position="503"/>
        <end position="524"/>
    </location>
</feature>
<feature type="transmembrane region" description="Helical" evidence="6">
    <location>
        <begin position="337"/>
        <end position="358"/>
    </location>
</feature>
<evidence type="ECO:0000313" key="8">
    <source>
        <dbReference type="Proteomes" id="UP000707451"/>
    </source>
</evidence>
<evidence type="ECO:0000256" key="5">
    <source>
        <dbReference type="SAM" id="MobiDB-lite"/>
    </source>
</evidence>
<evidence type="ECO:0000256" key="6">
    <source>
        <dbReference type="SAM" id="Phobius"/>
    </source>
</evidence>
<feature type="compositionally biased region" description="Low complexity" evidence="5">
    <location>
        <begin position="75"/>
        <end position="90"/>
    </location>
</feature>
<feature type="transmembrane region" description="Helical" evidence="6">
    <location>
        <begin position="378"/>
        <end position="401"/>
    </location>
</feature>
<name>A0A9P8BV15_9FUNG</name>
<sequence>MSYNPANKSNASSQYQRVISSPTLGHASPPGTKAQTQKGRILNNLFNRDRGSNDTLGSNSAKASSPIVSSHSPMPQHSSLSPTPQPSTLSENSTRGVYPSATSLQTAASGEGVSSSSLSTSLASSSPNQKKSILKQSNRSPMASSNTPLPLSPKNTRSTATQQQRPQKQEQQQPVSNDLSFLPVGGAATGAGVVEAAHASVPYQLTPAYPQQSVPFQQQQLQQQSAPFQPYQPQPIAPYQQPMPAFYSYDSNNSDYSNNNRFSGGTAQLGGYQQSHSTDSTHRSSRNMSPAPEPNYNLIQTDATLEGLAQRWHAYQAVMKKSYTEDPFYKRWTRSKWILLFSALLLLGYSTAILYYSLTYIIHKVPEAPVVMEFHSNIIYLTLAGSAFGIASALVGLVGIFRENRIWLSYYTIVLWPGFALYIAVGYIAFRRAKMNLRAHIKDEWIFSYTREQRLLVQHSLFCCGFQDSTYYAAYDMRCFPTTTLPSCEHKYSLFEKNLLNSLWTWSFTVAPVHLFVMIVALLCSNHVNNLLRSARPGLVSFKEKKQ</sequence>
<dbReference type="Pfam" id="PF00335">
    <property type="entry name" value="Tetraspanin"/>
    <property type="match status" value="1"/>
</dbReference>
<feature type="region of interest" description="Disordered" evidence="5">
    <location>
        <begin position="261"/>
        <end position="294"/>
    </location>
</feature>
<keyword evidence="8" id="KW-1185">Reference proteome</keyword>
<keyword evidence="2 6" id="KW-0812">Transmembrane</keyword>
<feature type="compositionally biased region" description="Polar residues" evidence="5">
    <location>
        <begin position="127"/>
        <end position="161"/>
    </location>
</feature>
<dbReference type="AlphaFoldDB" id="A0A9P8BV15"/>
<dbReference type="GO" id="GO:0016020">
    <property type="term" value="C:membrane"/>
    <property type="evidence" value="ECO:0007669"/>
    <property type="project" value="UniProtKB-SubCell"/>
</dbReference>
<evidence type="ECO:0000256" key="4">
    <source>
        <dbReference type="ARBA" id="ARBA00023136"/>
    </source>
</evidence>
<keyword evidence="3 6" id="KW-1133">Transmembrane helix</keyword>
<comment type="caution">
    <text evidence="7">The sequence shown here is derived from an EMBL/GenBank/DDBJ whole genome shotgun (WGS) entry which is preliminary data.</text>
</comment>
<dbReference type="Proteomes" id="UP000707451">
    <property type="component" value="Unassembled WGS sequence"/>
</dbReference>
<dbReference type="InterPro" id="IPR018499">
    <property type="entry name" value="Tetraspanin/Peripherin"/>
</dbReference>
<reference evidence="7" key="1">
    <citation type="submission" date="2021-06" db="EMBL/GenBank/DDBJ databases">
        <title>Genome Sequence of Mortierella hyaline Strain SCG-10, a Cold-Adapted, Nitrate-Reducing Fungus Isolated from Soil in Minnesota, USA.</title>
        <authorList>
            <person name="Aldossari N."/>
        </authorList>
    </citation>
    <scope>NUCLEOTIDE SEQUENCE</scope>
    <source>
        <strain evidence="7">SCG-10</strain>
    </source>
</reference>
<proteinExistence type="predicted"/>
<feature type="compositionally biased region" description="Polar residues" evidence="5">
    <location>
        <begin position="1"/>
        <end position="23"/>
    </location>
</feature>
<organism evidence="7 8">
    <name type="scientific">Linnemannia hyalina</name>
    <dbReference type="NCBI Taxonomy" id="64524"/>
    <lineage>
        <taxon>Eukaryota</taxon>
        <taxon>Fungi</taxon>
        <taxon>Fungi incertae sedis</taxon>
        <taxon>Mucoromycota</taxon>
        <taxon>Mortierellomycotina</taxon>
        <taxon>Mortierellomycetes</taxon>
        <taxon>Mortierellales</taxon>
        <taxon>Mortierellaceae</taxon>
        <taxon>Linnemannia</taxon>
    </lineage>
</organism>
<evidence type="ECO:0000256" key="1">
    <source>
        <dbReference type="ARBA" id="ARBA00004141"/>
    </source>
</evidence>
<accession>A0A9P8BV15</accession>
<comment type="subcellular location">
    <subcellularLocation>
        <location evidence="1">Membrane</location>
        <topology evidence="1">Multi-pass membrane protein</topology>
    </subcellularLocation>
</comment>
<keyword evidence="4 6" id="KW-0472">Membrane</keyword>
<evidence type="ECO:0000256" key="3">
    <source>
        <dbReference type="ARBA" id="ARBA00022989"/>
    </source>
</evidence>
<protein>
    <recommendedName>
        <fullName evidence="9">Tetraspanin Tsp2</fullName>
    </recommendedName>
</protein>
<feature type="transmembrane region" description="Helical" evidence="6">
    <location>
        <begin position="408"/>
        <end position="430"/>
    </location>
</feature>
<dbReference type="OrthoDB" id="2156690at2759"/>
<evidence type="ECO:0000256" key="2">
    <source>
        <dbReference type="ARBA" id="ARBA00022692"/>
    </source>
</evidence>
<dbReference type="EMBL" id="JAHRHY010000006">
    <property type="protein sequence ID" value="KAG9068798.1"/>
    <property type="molecule type" value="Genomic_DNA"/>
</dbReference>
<evidence type="ECO:0008006" key="9">
    <source>
        <dbReference type="Google" id="ProtNLM"/>
    </source>
</evidence>
<gene>
    <name evidence="7" type="ORF">KI688_011084</name>
</gene>
<feature type="compositionally biased region" description="Low complexity" evidence="5">
    <location>
        <begin position="106"/>
        <end position="126"/>
    </location>
</feature>
<feature type="compositionally biased region" description="Low complexity" evidence="5">
    <location>
        <begin position="162"/>
        <end position="173"/>
    </location>
</feature>
<evidence type="ECO:0000313" key="7">
    <source>
        <dbReference type="EMBL" id="KAG9068798.1"/>
    </source>
</evidence>
<feature type="region of interest" description="Disordered" evidence="5">
    <location>
        <begin position="1"/>
        <end position="183"/>
    </location>
</feature>
<feature type="compositionally biased region" description="Polar residues" evidence="5">
    <location>
        <begin position="91"/>
        <end position="105"/>
    </location>
</feature>